<dbReference type="KEGG" id="tgb:HG536_0F00560"/>
<reference evidence="2 3" key="1">
    <citation type="submission" date="2020-06" db="EMBL/GenBank/DDBJ databases">
        <title>The yeast mating-type switching endonuclease HO is a domesticated member of an unorthodox homing genetic element family.</title>
        <authorList>
            <person name="Coughlan A.Y."/>
            <person name="Lombardi L."/>
            <person name="Braun-Galleani S."/>
            <person name="Martos A.R."/>
            <person name="Galeote V."/>
            <person name="Bigey F."/>
            <person name="Dequin S."/>
            <person name="Byrne K.P."/>
            <person name="Wolfe K.H."/>
        </authorList>
    </citation>
    <scope>NUCLEOTIDE SEQUENCE [LARGE SCALE GENOMIC DNA]</scope>
    <source>
        <strain evidence="2 3">CBS764</strain>
    </source>
</reference>
<dbReference type="GeneID" id="59326946"/>
<name>A0A7G3ZJP5_9SACH</name>
<dbReference type="RefSeq" id="XP_037140405.1">
    <property type="nucleotide sequence ID" value="XM_037284509.1"/>
</dbReference>
<accession>A0A7G3ZJP5</accession>
<dbReference type="OrthoDB" id="4070435at2759"/>
<evidence type="ECO:0000256" key="1">
    <source>
        <dbReference type="SAM" id="MobiDB-lite"/>
    </source>
</evidence>
<evidence type="ECO:0008006" key="4">
    <source>
        <dbReference type="Google" id="ProtNLM"/>
    </source>
</evidence>
<dbReference type="Proteomes" id="UP000515788">
    <property type="component" value="Chromosome 6"/>
</dbReference>
<feature type="compositionally biased region" description="Acidic residues" evidence="1">
    <location>
        <begin position="1174"/>
        <end position="1183"/>
    </location>
</feature>
<organism evidence="2 3">
    <name type="scientific">Torulaspora globosa</name>
    <dbReference type="NCBI Taxonomy" id="48254"/>
    <lineage>
        <taxon>Eukaryota</taxon>
        <taxon>Fungi</taxon>
        <taxon>Dikarya</taxon>
        <taxon>Ascomycota</taxon>
        <taxon>Saccharomycotina</taxon>
        <taxon>Saccharomycetes</taxon>
        <taxon>Saccharomycetales</taxon>
        <taxon>Saccharomycetaceae</taxon>
        <taxon>Torulaspora</taxon>
    </lineage>
</organism>
<dbReference type="EMBL" id="CP059251">
    <property type="protein sequence ID" value="QLL33731.1"/>
    <property type="molecule type" value="Genomic_DNA"/>
</dbReference>
<proteinExistence type="predicted"/>
<evidence type="ECO:0000313" key="3">
    <source>
        <dbReference type="Proteomes" id="UP000515788"/>
    </source>
</evidence>
<sequence length="1264" mass="143047">MTFENDQRFLNRRDAIWFCFGELSVIQDNDGPLSYHGIDDDVDISKRVEEDPQVILRAVLPKLYFKRCNTIEGKKPRKCLSLVLPRYRTEERKAPVLITTRNATSTSDAKPYAHLRAMEEVFDISNDPETLEDSEIEELLHQSPLEGPEGDELEKSSATTLERIYLLVTENSICRVGDVMPLFTHRGIDECQVFNLGDANPIIVVTLTTGHLYGMTINKTLEYVTLNYCLDLGSDGPWCVRRHQHAKEFMTFNGREGVCKFFEIGNQGQVQAVNNLVLDDCTILECIFFPNENDSHFFLFIAALQSNRLMYYCIEWDTSEPKVKKVHYLTYWTDHTFEACAPLSDNKILVFYVGVLEVISANQLMSGETNFNRSEAGNLRAIRDHFYAPKLLELLKRERAEEFSKFEHCLVVGALSGHINACLVDGNDQTTIYSLTRFKGLSGLCSMDERADLDNEYPLIVISYGRTIELFIDIGEMRPTTSANLVSSFSALTFKHTMDSSSEGTSEIMVVPPRKRWGRHASEIWLTSPTAITNFQTSGSLRKVYRICKLRHISFFNSARCYPLNGLQPEFRNRLSRDLGKLGQQAYIIFGTDRTPVSTAPSSTCLTLDLSTAEPQLTEVDDLMIRTDEECFEVFLTSRFLIQVSRRSIYAQSLKFGIDDEPIIYSPGWRIDGVARFEQAVIIWNDKERQMQYIEDINCIDKKEFPAINLSDDGMTGIEEGQLECQLVRGSDGKIIVYLAGNGKLIKLSPNLSGPAKAITLCSGQIKTMTCLKDWLCFIRNGGEIIAVRHSDLSMQSVDLDFQFSDIRLRKMNDCSCLVFSTQEVAVFTLADTDSFRYCFYELNLPYETNVNASIVDVQVDEVNGKVFLQRFDGLHVLEMSYYSWNRSKYILRSTRDMNKKFIFVEKINRMLVVNFDSRKWDCIKLSNGKTLSLNPSVLFEETASLVDVVEIPTEDKSVTLVLNFGKLIKLVHLLPQRGKIIVKQGHKVCFGFPILPFAAIRPDGGLYILRAEHKNETQLDEATILAVEVSETGLKFTQGLTFYIEDVRQIKEFKIYGRDIIVNHAGYNTIFLLKDIRKSMLRKQIKIIALEVDPGFSLRSLHPLNGDCFVAAVQSREPSVTLSHLLFFHRSDVELQSSLDGMPAGQQYDYFERAAAAHTAQVSSRLQNSTDAEAGEDDETDEMDEMDEIDAFARPAQPAPGVRHNDAHLGEPYSTITLAYHVKDLAYDAADQKLLVLATDDSVAVYQLDTGAEHRAAGTPASV</sequence>
<evidence type="ECO:0000313" key="2">
    <source>
        <dbReference type="EMBL" id="QLL33731.1"/>
    </source>
</evidence>
<keyword evidence="3" id="KW-1185">Reference proteome</keyword>
<gene>
    <name evidence="2" type="ORF">HG536_0F00560</name>
</gene>
<feature type="region of interest" description="Disordered" evidence="1">
    <location>
        <begin position="1162"/>
        <end position="1183"/>
    </location>
</feature>
<dbReference type="AlphaFoldDB" id="A0A7G3ZJP5"/>
<protein>
    <recommendedName>
        <fullName evidence="4">Cleavage/polyadenylation specificity factor A subunit N-terminal domain-containing protein</fullName>
    </recommendedName>
</protein>